<organism evidence="2 3">
    <name type="scientific">Tunturiibacter lichenicola</name>
    <dbReference type="NCBI Taxonomy" id="2051959"/>
    <lineage>
        <taxon>Bacteria</taxon>
        <taxon>Pseudomonadati</taxon>
        <taxon>Acidobacteriota</taxon>
        <taxon>Terriglobia</taxon>
        <taxon>Terriglobales</taxon>
        <taxon>Acidobacteriaceae</taxon>
        <taxon>Tunturiibacter</taxon>
    </lineage>
</organism>
<dbReference type="SUPFAM" id="SSF53448">
    <property type="entry name" value="Nucleotide-diphospho-sugar transferases"/>
    <property type="match status" value="1"/>
</dbReference>
<dbReference type="Pfam" id="PF00535">
    <property type="entry name" value="Glycos_transf_2"/>
    <property type="match status" value="1"/>
</dbReference>
<gene>
    <name evidence="2" type="ORF">HDF08_003334</name>
</gene>
<dbReference type="GO" id="GO:0016740">
    <property type="term" value="F:transferase activity"/>
    <property type="evidence" value="ECO:0007669"/>
    <property type="project" value="UniProtKB-KW"/>
</dbReference>
<dbReference type="Proteomes" id="UP000564385">
    <property type="component" value="Unassembled WGS sequence"/>
</dbReference>
<dbReference type="InterPro" id="IPR001173">
    <property type="entry name" value="Glyco_trans_2-like"/>
</dbReference>
<sequence length="311" mass="35206">MDAPAQFETQRNGRTSIFAIIVLYNKLAASSPTIKTLLEAAHAASNRLRLTVLIVDNTPGGQDPGILPEGVRYYAEPDNPGLAVPYNKALKMAEEEGFTWLLTLDQDTNLPVDFLKKIEVYAEEYVSDARVAGIVPRIADRGRLISPFRFVGGFFPKVLAPGVEGVSKRFTSALNSASMLRVSAVRMLGGYDLQFPLHNSDTNLFHRLDLAGKRLIVAGNILVNHELAIMDRQGRMTPERYRRLLADERAFWDFHMGVLGRAERLLRLVGRMCKDTLRDENRDFRAITLNEIKLRLLTRRSNRIRRWTEAR</sequence>
<evidence type="ECO:0000259" key="1">
    <source>
        <dbReference type="Pfam" id="PF00535"/>
    </source>
</evidence>
<evidence type="ECO:0000313" key="3">
    <source>
        <dbReference type="Proteomes" id="UP000564385"/>
    </source>
</evidence>
<evidence type="ECO:0000313" key="2">
    <source>
        <dbReference type="EMBL" id="NYF91232.1"/>
    </source>
</evidence>
<comment type="caution">
    <text evidence="2">The sequence shown here is derived from an EMBL/GenBank/DDBJ whole genome shotgun (WGS) entry which is preliminary data.</text>
</comment>
<protein>
    <submittedName>
        <fullName evidence="2">GT2 family glycosyltransferase</fullName>
    </submittedName>
</protein>
<dbReference type="Gene3D" id="3.90.550.10">
    <property type="entry name" value="Spore Coat Polysaccharide Biosynthesis Protein SpsA, Chain A"/>
    <property type="match status" value="1"/>
</dbReference>
<accession>A0A852VPD8</accession>
<dbReference type="InterPro" id="IPR029044">
    <property type="entry name" value="Nucleotide-diphossugar_trans"/>
</dbReference>
<dbReference type="AlphaFoldDB" id="A0A852VPD8"/>
<name>A0A852VPD8_9BACT</name>
<reference evidence="2 3" key="1">
    <citation type="submission" date="2020-07" db="EMBL/GenBank/DDBJ databases">
        <title>Genomic Encyclopedia of Type Strains, Phase IV (KMG-V): Genome sequencing to study the core and pangenomes of soil and plant-associated prokaryotes.</title>
        <authorList>
            <person name="Whitman W."/>
        </authorList>
    </citation>
    <scope>NUCLEOTIDE SEQUENCE [LARGE SCALE GENOMIC DNA]</scope>
    <source>
        <strain evidence="2 3">M8UP22</strain>
    </source>
</reference>
<proteinExistence type="predicted"/>
<dbReference type="EMBL" id="JACCCU010000002">
    <property type="protein sequence ID" value="NYF91232.1"/>
    <property type="molecule type" value="Genomic_DNA"/>
</dbReference>
<feature type="domain" description="Glycosyltransferase 2-like" evidence="1">
    <location>
        <begin position="20"/>
        <end position="141"/>
    </location>
</feature>